<accession>A0A067GA07</accession>
<dbReference type="Proteomes" id="UP000027120">
    <property type="component" value="Unassembled WGS sequence"/>
</dbReference>
<evidence type="ECO:0000313" key="1">
    <source>
        <dbReference type="EMBL" id="KDO75460.1"/>
    </source>
</evidence>
<dbReference type="PANTHER" id="PTHR35687:SF1">
    <property type="entry name" value="OS07G0516700 PROTEIN"/>
    <property type="match status" value="1"/>
</dbReference>
<dbReference type="EMBL" id="KK784882">
    <property type="protein sequence ID" value="KDO75460.1"/>
    <property type="molecule type" value="Genomic_DNA"/>
</dbReference>
<dbReference type="AlphaFoldDB" id="A0A067GA07"/>
<dbReference type="PaxDb" id="2711-XP_006468237.1"/>
<gene>
    <name evidence="1" type="ORF">CISIN_1g033934mg</name>
</gene>
<evidence type="ECO:0000313" key="2">
    <source>
        <dbReference type="Proteomes" id="UP000027120"/>
    </source>
</evidence>
<protein>
    <submittedName>
        <fullName evidence="1">Uncharacterized protein</fullName>
    </submittedName>
</protein>
<name>A0A067GA07_CITSI</name>
<organism evidence="1 2">
    <name type="scientific">Citrus sinensis</name>
    <name type="common">Sweet orange</name>
    <name type="synonym">Citrus aurantium var. sinensis</name>
    <dbReference type="NCBI Taxonomy" id="2711"/>
    <lineage>
        <taxon>Eukaryota</taxon>
        <taxon>Viridiplantae</taxon>
        <taxon>Streptophyta</taxon>
        <taxon>Embryophyta</taxon>
        <taxon>Tracheophyta</taxon>
        <taxon>Spermatophyta</taxon>
        <taxon>Magnoliopsida</taxon>
        <taxon>eudicotyledons</taxon>
        <taxon>Gunneridae</taxon>
        <taxon>Pentapetalae</taxon>
        <taxon>rosids</taxon>
        <taxon>malvids</taxon>
        <taxon>Sapindales</taxon>
        <taxon>Rutaceae</taxon>
        <taxon>Aurantioideae</taxon>
        <taxon>Citrus</taxon>
    </lineage>
</organism>
<sequence length="108" mass="12745">MTILRRNCGYSKIDKEDPEEVSRRRAQFLIYKVLVQADSRRKPSFIRIRLCKLKIKIGKRLRKLRKSMLVSISAARIAFYKQLITQLTTWKRFFGQGETIASLPPLFN</sequence>
<proteinExistence type="predicted"/>
<reference evidence="1 2" key="1">
    <citation type="submission" date="2014-04" db="EMBL/GenBank/DDBJ databases">
        <authorList>
            <consortium name="International Citrus Genome Consortium"/>
            <person name="Gmitter F."/>
            <person name="Chen C."/>
            <person name="Farmerie W."/>
            <person name="Harkins T."/>
            <person name="Desany B."/>
            <person name="Mohiuddin M."/>
            <person name="Kodira C."/>
            <person name="Borodovsky M."/>
            <person name="Lomsadze A."/>
            <person name="Burns P."/>
            <person name="Jenkins J."/>
            <person name="Prochnik S."/>
            <person name="Shu S."/>
            <person name="Chapman J."/>
            <person name="Pitluck S."/>
            <person name="Schmutz J."/>
            <person name="Rokhsar D."/>
        </authorList>
    </citation>
    <scope>NUCLEOTIDE SEQUENCE</scope>
</reference>
<dbReference type="eggNOG" id="ENOG502S4N4">
    <property type="taxonomic scope" value="Eukaryota"/>
</dbReference>
<dbReference type="PANTHER" id="PTHR35687">
    <property type="entry name" value="OS07G0516700 PROTEIN"/>
    <property type="match status" value="1"/>
</dbReference>
<keyword evidence="2" id="KW-1185">Reference proteome</keyword>